<evidence type="ECO:0000313" key="2">
    <source>
        <dbReference type="Proteomes" id="UP001482513"/>
    </source>
</evidence>
<dbReference type="Proteomes" id="UP001482513">
    <property type="component" value="Unassembled WGS sequence"/>
</dbReference>
<sequence>MTSLPSQTTSSKFHVLTSTKFDFEHFVTRAALGQGPRHTIWQLKERLNAQVHQPDFEDDSLVNGFDKVLSKLIGRPHQWALARQVLAQTNSDDVVYCCGEDAGLPLALLALFKKNRPRLVVNVMCPERWRPKLLLKWFQLHRSIDAFTVNTTLKVQTLRDMLNLGEDGVTCLAEQTDKQFFYPEPGTIEKHRPLIASAGLEQRDYITLANATHQLDLDVKVCAVSPNATSKTRCRIPEQPPQNMEMRYFDWVDLRDLYRSADIAVVSLINNTYAAGLTVLMEAMACRRPVIITKTVGLATEMAEKGLVWGVQPDSPEELKAAIVHVLGHPEEASARAEAAYQHYLENHTSEQHVEQVSRLLQRVANSTTSDQPMVIRARPV</sequence>
<name>A0ABV0K9Q5_9CYAN</name>
<dbReference type="EC" id="2.4.-.-" evidence="1"/>
<dbReference type="SUPFAM" id="SSF53756">
    <property type="entry name" value="UDP-Glycosyltransferase/glycogen phosphorylase"/>
    <property type="match status" value="1"/>
</dbReference>
<keyword evidence="2" id="KW-1185">Reference proteome</keyword>
<dbReference type="Pfam" id="PF13692">
    <property type="entry name" value="Glyco_trans_1_4"/>
    <property type="match status" value="1"/>
</dbReference>
<dbReference type="Gene3D" id="3.40.50.2000">
    <property type="entry name" value="Glycogen Phosphorylase B"/>
    <property type="match status" value="1"/>
</dbReference>
<proteinExistence type="predicted"/>
<dbReference type="PANTHER" id="PTHR12526:SF590">
    <property type="entry name" value="ALPHA-MALTOSE-1-PHOSPHATE SYNTHASE"/>
    <property type="match status" value="1"/>
</dbReference>
<dbReference type="EMBL" id="JAMPKX010000012">
    <property type="protein sequence ID" value="MEP0949448.1"/>
    <property type="molecule type" value="Genomic_DNA"/>
</dbReference>
<protein>
    <submittedName>
        <fullName evidence="1">Glycosyltransferase</fullName>
        <ecNumber evidence="1">2.4.-.-</ecNumber>
    </submittedName>
</protein>
<dbReference type="PANTHER" id="PTHR12526">
    <property type="entry name" value="GLYCOSYLTRANSFERASE"/>
    <property type="match status" value="1"/>
</dbReference>
<evidence type="ECO:0000313" key="1">
    <source>
        <dbReference type="EMBL" id="MEP0949448.1"/>
    </source>
</evidence>
<keyword evidence="1" id="KW-0808">Transferase</keyword>
<gene>
    <name evidence="1" type="ORF">NC992_21380</name>
</gene>
<reference evidence="1 2" key="1">
    <citation type="submission" date="2022-04" db="EMBL/GenBank/DDBJ databases">
        <title>Positive selection, recombination, and allopatry shape intraspecific diversity of widespread and dominant cyanobacteria.</title>
        <authorList>
            <person name="Wei J."/>
            <person name="Shu W."/>
            <person name="Hu C."/>
        </authorList>
    </citation>
    <scope>NUCLEOTIDE SEQUENCE [LARGE SCALE GENOMIC DNA]</scope>
    <source>
        <strain evidence="1 2">DQ-A4</strain>
    </source>
</reference>
<dbReference type="RefSeq" id="WP_190695004.1">
    <property type="nucleotide sequence ID" value="NZ_JAMPKX010000012.1"/>
</dbReference>
<keyword evidence="1" id="KW-0328">Glycosyltransferase</keyword>
<accession>A0ABV0K9Q5</accession>
<dbReference type="GO" id="GO:0016757">
    <property type="term" value="F:glycosyltransferase activity"/>
    <property type="evidence" value="ECO:0007669"/>
    <property type="project" value="UniProtKB-KW"/>
</dbReference>
<organism evidence="1 2">
    <name type="scientific">Leptolyngbya subtilissima DQ-A4</name>
    <dbReference type="NCBI Taxonomy" id="2933933"/>
    <lineage>
        <taxon>Bacteria</taxon>
        <taxon>Bacillati</taxon>
        <taxon>Cyanobacteriota</taxon>
        <taxon>Cyanophyceae</taxon>
        <taxon>Leptolyngbyales</taxon>
        <taxon>Leptolyngbyaceae</taxon>
        <taxon>Leptolyngbya group</taxon>
        <taxon>Leptolyngbya</taxon>
    </lineage>
</organism>
<comment type="caution">
    <text evidence="1">The sequence shown here is derived from an EMBL/GenBank/DDBJ whole genome shotgun (WGS) entry which is preliminary data.</text>
</comment>